<protein>
    <submittedName>
        <fullName evidence="6">MarR family transcriptional regulator</fullName>
    </submittedName>
</protein>
<dbReference type="PANTHER" id="PTHR33164:SF99">
    <property type="entry name" value="MARR FAMILY REGULATORY PROTEIN"/>
    <property type="match status" value="1"/>
</dbReference>
<dbReference type="Proteomes" id="UP001278571">
    <property type="component" value="Unassembled WGS sequence"/>
</dbReference>
<dbReference type="InterPro" id="IPR000835">
    <property type="entry name" value="HTH_MarR-typ"/>
</dbReference>
<evidence type="ECO:0000256" key="4">
    <source>
        <dbReference type="SAM" id="MobiDB-lite"/>
    </source>
</evidence>
<evidence type="ECO:0000259" key="5">
    <source>
        <dbReference type="PROSITE" id="PS50995"/>
    </source>
</evidence>
<dbReference type="SMART" id="SM00347">
    <property type="entry name" value="HTH_MARR"/>
    <property type="match status" value="1"/>
</dbReference>
<feature type="region of interest" description="Disordered" evidence="4">
    <location>
        <begin position="1"/>
        <end position="30"/>
    </location>
</feature>
<sequence length="168" mass="18893">MVRTSRGNRSEPDGDTESDTGPTADRGATQDPTLDVWWQLSRLSGYVSQILERKLMRSHGIGLTDFIALSTIRRAAPKALQMQELADEMGVNQSTLSRVATRLERSELVERGHSEHDRRCIVIRLTDAGHRELAHYTETFSRELHTAFEMAALSPALSPLLTRILPER</sequence>
<accession>A0ABU4K1L1</accession>
<dbReference type="InterPro" id="IPR039422">
    <property type="entry name" value="MarR/SlyA-like"/>
</dbReference>
<dbReference type="Pfam" id="PF12802">
    <property type="entry name" value="MarR_2"/>
    <property type="match status" value="1"/>
</dbReference>
<feature type="domain" description="HTH marR-type" evidence="5">
    <location>
        <begin position="33"/>
        <end position="166"/>
    </location>
</feature>
<dbReference type="EMBL" id="JAWJZF010000237">
    <property type="protein sequence ID" value="MDX2291629.1"/>
    <property type="molecule type" value="Genomic_DNA"/>
</dbReference>
<dbReference type="InterPro" id="IPR036390">
    <property type="entry name" value="WH_DNA-bd_sf"/>
</dbReference>
<dbReference type="PROSITE" id="PS50995">
    <property type="entry name" value="HTH_MARR_2"/>
    <property type="match status" value="1"/>
</dbReference>
<dbReference type="InterPro" id="IPR036388">
    <property type="entry name" value="WH-like_DNA-bd_sf"/>
</dbReference>
<dbReference type="PANTHER" id="PTHR33164">
    <property type="entry name" value="TRANSCRIPTIONAL REGULATOR, MARR FAMILY"/>
    <property type="match status" value="1"/>
</dbReference>
<dbReference type="RefSeq" id="WP_319008173.1">
    <property type="nucleotide sequence ID" value="NZ_JAWJZF010000237.1"/>
</dbReference>
<reference evidence="6 7" key="1">
    <citation type="submission" date="2023-10" db="EMBL/GenBank/DDBJ databases">
        <authorList>
            <person name="Wang X.X."/>
        </authorList>
    </citation>
    <scope>NUCLEOTIDE SEQUENCE [LARGE SCALE GENOMIC DNA]</scope>
    <source>
        <strain evidence="6 7">NBRC 12816</strain>
    </source>
</reference>
<proteinExistence type="predicted"/>
<name>A0ABU4K1L1_9ACTN</name>
<evidence type="ECO:0000256" key="2">
    <source>
        <dbReference type="ARBA" id="ARBA00023125"/>
    </source>
</evidence>
<keyword evidence="2" id="KW-0238">DNA-binding</keyword>
<dbReference type="InterPro" id="IPR023187">
    <property type="entry name" value="Tscrpt_reg_MarR-type_CS"/>
</dbReference>
<evidence type="ECO:0000256" key="3">
    <source>
        <dbReference type="ARBA" id="ARBA00023163"/>
    </source>
</evidence>
<comment type="caution">
    <text evidence="6">The sequence shown here is derived from an EMBL/GenBank/DDBJ whole genome shotgun (WGS) entry which is preliminary data.</text>
</comment>
<keyword evidence="3" id="KW-0804">Transcription</keyword>
<keyword evidence="7" id="KW-1185">Reference proteome</keyword>
<dbReference type="SUPFAM" id="SSF46785">
    <property type="entry name" value="Winged helix' DNA-binding domain"/>
    <property type="match status" value="1"/>
</dbReference>
<dbReference type="Gene3D" id="1.10.10.10">
    <property type="entry name" value="Winged helix-like DNA-binding domain superfamily/Winged helix DNA-binding domain"/>
    <property type="match status" value="1"/>
</dbReference>
<gene>
    <name evidence="6" type="ORF">R2363_05505</name>
</gene>
<evidence type="ECO:0000313" key="7">
    <source>
        <dbReference type="Proteomes" id="UP001278571"/>
    </source>
</evidence>
<dbReference type="PROSITE" id="PS01117">
    <property type="entry name" value="HTH_MARR_1"/>
    <property type="match status" value="1"/>
</dbReference>
<evidence type="ECO:0000256" key="1">
    <source>
        <dbReference type="ARBA" id="ARBA00023015"/>
    </source>
</evidence>
<dbReference type="PRINTS" id="PR00598">
    <property type="entry name" value="HTHMARR"/>
</dbReference>
<keyword evidence="1" id="KW-0805">Transcription regulation</keyword>
<organism evidence="6 7">
    <name type="scientific">Streptomyces roseolus</name>
    <dbReference type="NCBI Taxonomy" id="67358"/>
    <lineage>
        <taxon>Bacteria</taxon>
        <taxon>Bacillati</taxon>
        <taxon>Actinomycetota</taxon>
        <taxon>Actinomycetes</taxon>
        <taxon>Kitasatosporales</taxon>
        <taxon>Streptomycetaceae</taxon>
        <taxon>Streptomyces</taxon>
    </lineage>
</organism>
<evidence type="ECO:0000313" key="6">
    <source>
        <dbReference type="EMBL" id="MDX2291629.1"/>
    </source>
</evidence>